<evidence type="ECO:0000256" key="7">
    <source>
        <dbReference type="SAM" id="MobiDB-lite"/>
    </source>
</evidence>
<keyword evidence="4 8" id="KW-1133">Transmembrane helix</keyword>
<evidence type="ECO:0000256" key="4">
    <source>
        <dbReference type="ARBA" id="ARBA00022989"/>
    </source>
</evidence>
<feature type="coiled-coil region" evidence="6">
    <location>
        <begin position="216"/>
        <end position="370"/>
    </location>
</feature>
<name>A0A2T7NXH5_POMCA</name>
<evidence type="ECO:0000256" key="5">
    <source>
        <dbReference type="ARBA" id="ARBA00023136"/>
    </source>
</evidence>
<comment type="subcellular location">
    <subcellularLocation>
        <location evidence="1">Membrane</location>
        <topology evidence="1">Multi-pass membrane protein</topology>
    </subcellularLocation>
</comment>
<reference evidence="9 10" key="1">
    <citation type="submission" date="2018-04" db="EMBL/GenBank/DDBJ databases">
        <title>The genome of golden apple snail Pomacea canaliculata provides insight into stress tolerance and invasive adaptation.</title>
        <authorList>
            <person name="Liu C."/>
            <person name="Liu B."/>
            <person name="Ren Y."/>
            <person name="Zhang Y."/>
            <person name="Wang H."/>
            <person name="Li S."/>
            <person name="Jiang F."/>
            <person name="Yin L."/>
            <person name="Zhang G."/>
            <person name="Qian W."/>
            <person name="Fan W."/>
        </authorList>
    </citation>
    <scope>NUCLEOTIDE SEQUENCE [LARGE SCALE GENOMIC DNA]</scope>
    <source>
        <strain evidence="9">SZHN2017</strain>
        <tissue evidence="9">Muscle</tissue>
    </source>
</reference>
<comment type="caution">
    <text evidence="9">The sequence shown here is derived from an EMBL/GenBank/DDBJ whole genome shotgun (WGS) entry which is preliminary data.</text>
</comment>
<dbReference type="EMBL" id="PZQS01000008">
    <property type="protein sequence ID" value="PVD25890.1"/>
    <property type="molecule type" value="Genomic_DNA"/>
</dbReference>
<dbReference type="OrthoDB" id="13807at2759"/>
<evidence type="ECO:0000256" key="8">
    <source>
        <dbReference type="SAM" id="Phobius"/>
    </source>
</evidence>
<gene>
    <name evidence="9" type="ORF">C0Q70_13554</name>
</gene>
<dbReference type="Pfam" id="PF10190">
    <property type="entry name" value="Tmemb_170"/>
    <property type="match status" value="1"/>
</dbReference>
<evidence type="ECO:0000256" key="3">
    <source>
        <dbReference type="ARBA" id="ARBA00022692"/>
    </source>
</evidence>
<dbReference type="InterPro" id="IPR019334">
    <property type="entry name" value="TMEM170A/B/YPR153W-like"/>
</dbReference>
<dbReference type="Proteomes" id="UP000245119">
    <property type="component" value="Linkage Group LG8"/>
</dbReference>
<dbReference type="GO" id="GO:0016020">
    <property type="term" value="C:membrane"/>
    <property type="evidence" value="ECO:0007669"/>
    <property type="project" value="UniProtKB-SubCell"/>
</dbReference>
<accession>A0A2T7NXH5</accession>
<feature type="transmembrane region" description="Helical" evidence="8">
    <location>
        <begin position="58"/>
        <end position="82"/>
    </location>
</feature>
<keyword evidence="3 8" id="KW-0812">Transmembrane</keyword>
<organism evidence="9 10">
    <name type="scientific">Pomacea canaliculata</name>
    <name type="common">Golden apple snail</name>
    <dbReference type="NCBI Taxonomy" id="400727"/>
    <lineage>
        <taxon>Eukaryota</taxon>
        <taxon>Metazoa</taxon>
        <taxon>Spiralia</taxon>
        <taxon>Lophotrochozoa</taxon>
        <taxon>Mollusca</taxon>
        <taxon>Gastropoda</taxon>
        <taxon>Caenogastropoda</taxon>
        <taxon>Architaenioglossa</taxon>
        <taxon>Ampullarioidea</taxon>
        <taxon>Ampullariidae</taxon>
        <taxon>Pomacea</taxon>
    </lineage>
</organism>
<keyword evidence="5 8" id="KW-0472">Membrane</keyword>
<keyword evidence="10" id="KW-1185">Reference proteome</keyword>
<comment type="similarity">
    <text evidence="2">Belongs to the TMEM170 family.</text>
</comment>
<protein>
    <recommendedName>
        <fullName evidence="11">Coiled-coil domain-containing protein 170</fullName>
    </recommendedName>
</protein>
<evidence type="ECO:0000313" key="10">
    <source>
        <dbReference type="Proteomes" id="UP000245119"/>
    </source>
</evidence>
<dbReference type="Gene3D" id="1.10.287.1490">
    <property type="match status" value="1"/>
</dbReference>
<keyword evidence="6" id="KW-0175">Coiled coil</keyword>
<proteinExistence type="inferred from homology"/>
<feature type="region of interest" description="Disordered" evidence="7">
    <location>
        <begin position="938"/>
        <end position="968"/>
    </location>
</feature>
<dbReference type="AlphaFoldDB" id="A0A2T7NXH5"/>
<evidence type="ECO:0000256" key="2">
    <source>
        <dbReference type="ARBA" id="ARBA00006325"/>
    </source>
</evidence>
<dbReference type="InterPro" id="IPR039139">
    <property type="entry name" value="CCDC170-like"/>
</dbReference>
<dbReference type="PANTHER" id="PTHR18863">
    <property type="entry name" value="TSEC-2-RELATED"/>
    <property type="match status" value="1"/>
</dbReference>
<dbReference type="STRING" id="400727.A0A2T7NXH5"/>
<feature type="coiled-coil region" evidence="6">
    <location>
        <begin position="472"/>
        <end position="517"/>
    </location>
</feature>
<feature type="transmembrane region" description="Helical" evidence="8">
    <location>
        <begin position="94"/>
        <end position="118"/>
    </location>
</feature>
<dbReference type="PANTHER" id="PTHR18863:SF6">
    <property type="entry name" value="COILED-COIL DOMAIN-CONTAINING PROTEIN 170"/>
    <property type="match status" value="1"/>
</dbReference>
<evidence type="ECO:0008006" key="11">
    <source>
        <dbReference type="Google" id="ProtNLM"/>
    </source>
</evidence>
<sequence>MLRKQQRTVAAEMAFFTFSSIGLLGEISGEDFQAGAHDSVLNVLSLTANDPLNSFIEIWYSVFLWSLFSSLAVHVGACLIAICRLRKHRVGRWIPIGIVAMGIISPLTGGAICSAAIAEPLPLRRKNHVAEEICCHQGAHYAEPYCSPIRNSIPDTHFLPHQSAIILLKMSAEPRSHLVEPLSARRIRALEEELAVYKRLHSAPPGILRHNDYDSGNQTRRAVAELQEQMLGLREELRKKDATIQHLFEPLYQGERAALECARSDLASLQVKFDRANQQLKDTEIQLEAKEIKVKELHNLLEVSRDNESRLSDIIQTLRDRVRELEDHVGSYEAVSNRGEYTVTALQRELREASDKIMHLEGRLRKQIEERDMVETSAGQAERRLADLISQLSSLVYSEDASDFSSQSVDRVVRKITDLVQENALLKGKLVTLNETLASTQLESKASRETIMRLVSEMNRDQKVTTKYTSEVENLRMERDNALMSKRDVEREVELLKERLEANQRAMDATRAELELRDNRLSTLDREVRINSHNVHSAATAFSLFREQLANILSSAYETIEPTEEAIKQTAHRIASSYRELVLRVEDYENRVKSLTEQLDRQLELCREQSQRVKRYEAEAYDLDNKLRSAEGELAAGDVLRDGFKTDKERYLRGLQKLGEIMKMDRISLDMGLDMTMDSLTARAEQLVRLEADALADRSTHVYNLQRKVKNLKEQLESKELHIDLLRKKLTGLEEKVHGRIELEKGHNNDLQRLHKLERLVEKYKVQLTDARQEIQNLKAQLLGTTELKMRTMEQRRDVEELVKQVEELEQVRRKQAHKISSLKEEIASAGSQTQEKQVVAENAVQALSSELRTTKNALDSIKYREKQLLDFRSVVSRMLGLDINTLAVPDYEIITRLEKLIKAHHSTALTTIGLEEAFADVEDGLVSELEATDPVVRRSRERSRRKAARAHVRARSLSPTKRDTRVY</sequence>
<evidence type="ECO:0000256" key="1">
    <source>
        <dbReference type="ARBA" id="ARBA00004141"/>
    </source>
</evidence>
<evidence type="ECO:0000313" key="9">
    <source>
        <dbReference type="EMBL" id="PVD25890.1"/>
    </source>
</evidence>
<feature type="compositionally biased region" description="Basic residues" evidence="7">
    <location>
        <begin position="938"/>
        <end position="955"/>
    </location>
</feature>
<feature type="coiled-coil region" evidence="6">
    <location>
        <begin position="578"/>
        <end position="633"/>
    </location>
</feature>
<evidence type="ECO:0000256" key="6">
    <source>
        <dbReference type="SAM" id="Coils"/>
    </source>
</evidence>
<feature type="coiled-coil region" evidence="6">
    <location>
        <begin position="702"/>
        <end position="826"/>
    </location>
</feature>